<dbReference type="InterPro" id="IPR020841">
    <property type="entry name" value="PKS_Beta-ketoAc_synthase_dom"/>
</dbReference>
<dbReference type="Pfam" id="PF00698">
    <property type="entry name" value="Acyl_transf_1"/>
    <property type="match status" value="1"/>
</dbReference>
<keyword evidence="1" id="KW-0596">Phosphopantetheine</keyword>
<dbReference type="InterPro" id="IPR009081">
    <property type="entry name" value="PP-bd_ACP"/>
</dbReference>
<dbReference type="InterPro" id="IPR016035">
    <property type="entry name" value="Acyl_Trfase/lysoPLipase"/>
</dbReference>
<dbReference type="Pfam" id="PF00109">
    <property type="entry name" value="ketoacyl-synt"/>
    <property type="match status" value="1"/>
</dbReference>
<dbReference type="PROSITE" id="PS50075">
    <property type="entry name" value="CARRIER"/>
    <property type="match status" value="2"/>
</dbReference>
<dbReference type="InterPro" id="IPR032821">
    <property type="entry name" value="PKS_assoc"/>
</dbReference>
<evidence type="ECO:0000259" key="5">
    <source>
        <dbReference type="PROSITE" id="PS50075"/>
    </source>
</evidence>
<feature type="region of interest" description="N-terminal hotdog fold" evidence="4">
    <location>
        <begin position="1280"/>
        <end position="1402"/>
    </location>
</feature>
<dbReference type="Pfam" id="PF00550">
    <property type="entry name" value="PP-binding"/>
    <property type="match status" value="2"/>
</dbReference>
<dbReference type="Pfam" id="PF00975">
    <property type="entry name" value="Thioesterase"/>
    <property type="match status" value="1"/>
</dbReference>
<evidence type="ECO:0000256" key="4">
    <source>
        <dbReference type="PROSITE-ProRule" id="PRU01363"/>
    </source>
</evidence>
<dbReference type="InterPro" id="IPR030918">
    <property type="entry name" value="PT_fungal_PKS"/>
</dbReference>
<dbReference type="InterPro" id="IPR014030">
    <property type="entry name" value="Ketoacyl_synth_N"/>
</dbReference>
<dbReference type="InterPro" id="IPR020806">
    <property type="entry name" value="PKS_PP-bd"/>
</dbReference>
<dbReference type="InterPro" id="IPR016036">
    <property type="entry name" value="Malonyl_transacylase_ACP-bd"/>
</dbReference>
<organism evidence="8 9">
    <name type="scientific">Neofusicoccum ribis</name>
    <dbReference type="NCBI Taxonomy" id="45134"/>
    <lineage>
        <taxon>Eukaryota</taxon>
        <taxon>Fungi</taxon>
        <taxon>Dikarya</taxon>
        <taxon>Ascomycota</taxon>
        <taxon>Pezizomycotina</taxon>
        <taxon>Dothideomycetes</taxon>
        <taxon>Dothideomycetes incertae sedis</taxon>
        <taxon>Botryosphaeriales</taxon>
        <taxon>Botryosphaeriaceae</taxon>
        <taxon>Neofusicoccum</taxon>
    </lineage>
</organism>
<keyword evidence="3" id="KW-0808">Transferase</keyword>
<dbReference type="SMART" id="SM00823">
    <property type="entry name" value="PKS_PP"/>
    <property type="match status" value="2"/>
</dbReference>
<dbReference type="EMBL" id="JAJVDC020000123">
    <property type="protein sequence ID" value="KAL1623266.1"/>
    <property type="molecule type" value="Genomic_DNA"/>
</dbReference>
<dbReference type="InterPro" id="IPR014031">
    <property type="entry name" value="Ketoacyl_synth_C"/>
</dbReference>
<evidence type="ECO:0000259" key="6">
    <source>
        <dbReference type="PROSITE" id="PS52004"/>
    </source>
</evidence>
<dbReference type="InterPro" id="IPR050091">
    <property type="entry name" value="PKS_NRPS_Biosynth_Enz"/>
</dbReference>
<dbReference type="InterPro" id="IPR029058">
    <property type="entry name" value="AB_hydrolase_fold"/>
</dbReference>
<dbReference type="SMART" id="SM00827">
    <property type="entry name" value="PKS_AT"/>
    <property type="match status" value="1"/>
</dbReference>
<dbReference type="Pfam" id="PF21089">
    <property type="entry name" value="PKS_DH_N"/>
    <property type="match status" value="1"/>
</dbReference>
<evidence type="ECO:0000313" key="9">
    <source>
        <dbReference type="Proteomes" id="UP001521116"/>
    </source>
</evidence>
<name>A0ABR3SKB0_9PEZI</name>
<dbReference type="SUPFAM" id="SSF55048">
    <property type="entry name" value="Probable ACP-binding domain of malonyl-CoA ACP transacylase"/>
    <property type="match status" value="1"/>
</dbReference>
<proteinExistence type="predicted"/>
<dbReference type="NCBIfam" id="TIGR04532">
    <property type="entry name" value="PT_fungal_PKS"/>
    <property type="match status" value="1"/>
</dbReference>
<evidence type="ECO:0000259" key="7">
    <source>
        <dbReference type="PROSITE" id="PS52019"/>
    </source>
</evidence>
<dbReference type="PROSITE" id="PS52019">
    <property type="entry name" value="PKS_MFAS_DH"/>
    <property type="match status" value="1"/>
</dbReference>
<dbReference type="InterPro" id="IPR001227">
    <property type="entry name" value="Ac_transferase_dom_sf"/>
</dbReference>
<dbReference type="Gene3D" id="1.10.1200.10">
    <property type="entry name" value="ACP-like"/>
    <property type="match status" value="2"/>
</dbReference>
<dbReference type="Gene3D" id="3.40.50.1820">
    <property type="entry name" value="alpha/beta hydrolase"/>
    <property type="match status" value="1"/>
</dbReference>
<dbReference type="InterPro" id="IPR006162">
    <property type="entry name" value="Ppantetheine_attach_site"/>
</dbReference>
<dbReference type="InterPro" id="IPR042104">
    <property type="entry name" value="PKS_dehydratase_sf"/>
</dbReference>
<dbReference type="InterPro" id="IPR049552">
    <property type="entry name" value="PKS_DH_N"/>
</dbReference>
<dbReference type="SUPFAM" id="SSF47336">
    <property type="entry name" value="ACP-like"/>
    <property type="match status" value="2"/>
</dbReference>
<dbReference type="Pfam" id="PF16197">
    <property type="entry name" value="KAsynt_C_assoc"/>
    <property type="match status" value="1"/>
</dbReference>
<dbReference type="Gene3D" id="3.30.70.3290">
    <property type="match status" value="1"/>
</dbReference>
<dbReference type="InterPro" id="IPR014043">
    <property type="entry name" value="Acyl_transferase_dom"/>
</dbReference>
<dbReference type="SUPFAM" id="SSF53474">
    <property type="entry name" value="alpha/beta-Hydrolases"/>
    <property type="match status" value="1"/>
</dbReference>
<dbReference type="SUPFAM" id="SSF52151">
    <property type="entry name" value="FabD/lysophospholipase-like"/>
    <property type="match status" value="1"/>
</dbReference>
<dbReference type="PROSITE" id="PS00606">
    <property type="entry name" value="KS3_1"/>
    <property type="match status" value="1"/>
</dbReference>
<sequence length="2068" mass="222065">MMCRNVILFAGQGSSLSFDRSPLLSTSATAARFLNACHEALVAEFNSLNAVERLAVEDIIGIFSTPDALINPQVQDHPVVQGIVLYIHQLLDYLSYAADDTEASRATHSPPLELTGFCSGILPAVVVSLCPYPESTEFLKIAIAGFRIAFWIGLRVSILCQKAAGHGSESFPWSLTIKGLSVPELEALVTEYNQSRALALPLRIAAVLSERVVSVTGEGRMLNEFKSKHIPISAPSRFANIHGYYHGGELLQDLLAEALGDLQRRGIVLPSWEALQVPVRSTVDGKHLTSSLSSVSLLETVLQNILIHQVDWNTTARRLIEDTSERLDRNNRLRCNILAMGPNSKSLLRAITCISNHPRIYVASFVRGATEGPSPDDIAIVGMSVNYPSGKGPEQLWETLEKGLNVVGEIPSSRFQISDYYDSNADSSNKNPRKMNAKYGNFLDDPFAFDNTFFQISPREAKSMDPQQRLLLHAALEAMEDAGYAPDSTPSFQRESTGVYVGAATLDYVDNTRNDIDVYYSPGTLRAFLSGRISYAFQLKGPSVVIDTACSSSTVALYQACRALQAGDCTSALAGGVNVISSPDMYLGLSRAHFLSQTGQCKPWDASADGYCRAEGCGLFVLKKLSDAVAEGDRIYGVIRGVEVNQCGTAKSITHPDSDTQARLFKSLLTKTKIDPNSIGVVEAHGTGTQAGDYAEVSSLLAAFGAARPSSHPLLLSSIKGNIGHAEAASGAAGIAKLLLMMQKHRIPLQAAHQTLNPRLAAMTKHNMLVPTQTQDWKSTPGVPRRALLNNFGAAGSNAAVILEEYAQPARTTRTPPRSCHALNISAKTSAALETLRSSYCEYVERNQSDALLASLCYSANARRQEYDAFRLSVTGYSTTEILRKLRQAKVPARAPPSKGEFTAFVFSGQGGVYPGMGAELLSTAPVFRENVRLCSATLADLGFPAVDALIGEDLDAFQALAARDQVIVSQCACFVLEYCLAQLWMAWGVAPDVVTGHSVGEYAALVTAGVLSLRDGLLLVARRAELMADLCEEASTGMAACNMPPRKAASFISAPTSGFDGLTVACKNSTDDCVVGGPIAPLRRFVDFCKASGIKAKVLEVPFAFHSAAMDPILEPFAQVVSTVTINKPNIPVASSYLGKLLDSGDVNAEYFVGHTRQPVEFVCAAEVIQRLADQREMHVIEVGPAPITLPMLKATLKHAEATFLPSLKTKELPWATISSTLSALYLRRTNILWRQVFAGLDVPFLADLPRYPLAPSTFVVPFRETNPSMHVQAVESPSQLYRFLSGSRSTSPEGAVFKSKISALAEFIKAHNVGGAPLCPASVYIELAFEALDLTKREGSAQGKFRTLTDLTFDKPLVYSDAHDVDIHTHLSPDGSSFRVASEGNTLHSAGTVATTTDHHVLQNFARHASYIKRQTESVSFVDTFSTRILYDVIFPRVVAYSGPYVTINQLSIAASGLEATGTFQIPASGGAGFACPPALTDTLLHAAGFVANSKVGADEACICVKVERVTVPCGDDAAAWCGRTMRVYCGLVECFGDTFVGDAYALDGAGAVLACVEGMHFKRLRLRAFQAHLARALKPVAKPAAAAAAARKDSAVELGRVVQGGRVEAARSTSGREGLGGEAVQAGIRPVLHGCLSELCGVAEAGIDENARLSEMGVDSLLFIELTSTLQQRFQHLSLTGSDFSSCETVLDVEQVLRKMTASSSTPQFEVAPEMSVTPAAPECSATSHGIADIDGFLQEVCGFSLRDVDADSTMDSLGVDSLLSIELATGLRETFGIEIDQSGISDMSIRELEKAIRTVPSAQQPEPEPEPVEIPHAVPEPKGGHTAMILGMDTFPMHLQKSPSTGKKGAPLYMFHDGSGLCNVYSRLGELGRDIYGIFSLDFSHVDRSISTLEELASHYIDRAHLAEQESIMLGGWSFGGVLAFEVSRQLRRRGSSTAVLGVVLVDSPHPVAHEPLPEAVVSHVCGQLPARTPAMRGVRAAIEAQFHRNARLLGRYGPRPAGDGGAGPDARCVMVKCSGTFDAEALCGVAYPWLSDDECRAQSVKVWESLVGRCMPTLDCLEV</sequence>
<dbReference type="InterPro" id="IPR032088">
    <property type="entry name" value="SAT"/>
</dbReference>
<dbReference type="Gene3D" id="3.10.129.110">
    <property type="entry name" value="Polyketide synthase dehydratase"/>
    <property type="match status" value="1"/>
</dbReference>
<dbReference type="CDD" id="cd00833">
    <property type="entry name" value="PKS"/>
    <property type="match status" value="1"/>
</dbReference>
<dbReference type="Pfam" id="PF16073">
    <property type="entry name" value="SAT"/>
    <property type="match status" value="1"/>
</dbReference>
<dbReference type="InterPro" id="IPR016039">
    <property type="entry name" value="Thiolase-like"/>
</dbReference>
<keyword evidence="2" id="KW-0597">Phosphoprotein</keyword>
<feature type="domain" description="Carrier" evidence="5">
    <location>
        <begin position="1629"/>
        <end position="1704"/>
    </location>
</feature>
<evidence type="ECO:0000256" key="2">
    <source>
        <dbReference type="ARBA" id="ARBA00022553"/>
    </source>
</evidence>
<dbReference type="PROSITE" id="PS00012">
    <property type="entry name" value="PHOSPHOPANTETHEINE"/>
    <property type="match status" value="2"/>
</dbReference>
<evidence type="ECO:0000313" key="8">
    <source>
        <dbReference type="EMBL" id="KAL1623266.1"/>
    </source>
</evidence>
<dbReference type="Gene3D" id="3.40.366.10">
    <property type="entry name" value="Malonyl-Coenzyme A Acyl Carrier Protein, domain 2"/>
    <property type="match status" value="3"/>
</dbReference>
<feature type="domain" description="Carrier" evidence="5">
    <location>
        <begin position="1728"/>
        <end position="1807"/>
    </location>
</feature>
<dbReference type="PANTHER" id="PTHR43775">
    <property type="entry name" value="FATTY ACID SYNTHASE"/>
    <property type="match status" value="1"/>
</dbReference>
<dbReference type="InterPro" id="IPR018201">
    <property type="entry name" value="Ketoacyl_synth_AS"/>
</dbReference>
<dbReference type="Pfam" id="PF14765">
    <property type="entry name" value="PS-DH"/>
    <property type="match status" value="1"/>
</dbReference>
<protein>
    <submittedName>
        <fullName evidence="8">Polyketide beta-ketoacyl-synthase</fullName>
    </submittedName>
</protein>
<feature type="region of interest" description="C-terminal hotdog fold" evidence="4">
    <location>
        <begin position="1424"/>
        <end position="1573"/>
    </location>
</feature>
<dbReference type="InterPro" id="IPR049551">
    <property type="entry name" value="PKS_DH_C"/>
</dbReference>
<comment type="caution">
    <text evidence="8">The sequence shown here is derived from an EMBL/GenBank/DDBJ whole genome shotgun (WGS) entry which is preliminary data.</text>
</comment>
<dbReference type="SUPFAM" id="SSF53901">
    <property type="entry name" value="Thiolase-like"/>
    <property type="match status" value="1"/>
</dbReference>
<dbReference type="Gene3D" id="3.40.47.10">
    <property type="match status" value="1"/>
</dbReference>
<dbReference type="SMART" id="SM00826">
    <property type="entry name" value="PKS_DH"/>
    <property type="match status" value="1"/>
</dbReference>
<dbReference type="PROSITE" id="PS52004">
    <property type="entry name" value="KS3_2"/>
    <property type="match status" value="1"/>
</dbReference>
<reference evidence="8 9" key="1">
    <citation type="submission" date="2024-02" db="EMBL/GenBank/DDBJ databases">
        <title>De novo assembly and annotation of 12 fungi associated with fruit tree decline syndrome in Ontario, Canada.</title>
        <authorList>
            <person name="Sulman M."/>
            <person name="Ellouze W."/>
            <person name="Ilyukhin E."/>
        </authorList>
    </citation>
    <scope>NUCLEOTIDE SEQUENCE [LARGE SCALE GENOMIC DNA]</scope>
    <source>
        <strain evidence="8 9">M1-105</strain>
    </source>
</reference>
<gene>
    <name evidence="8" type="primary">pks1</name>
    <name evidence="8" type="ORF">SLS56_008371</name>
</gene>
<dbReference type="InterPro" id="IPR020807">
    <property type="entry name" value="PKS_DH"/>
</dbReference>
<dbReference type="SMART" id="SM00825">
    <property type="entry name" value="PKS_KS"/>
    <property type="match status" value="1"/>
</dbReference>
<dbReference type="InterPro" id="IPR001031">
    <property type="entry name" value="Thioesterase"/>
</dbReference>
<dbReference type="InterPro" id="IPR036736">
    <property type="entry name" value="ACP-like_sf"/>
</dbReference>
<feature type="active site" description="Proton acceptor; for dehydratase activity" evidence="4">
    <location>
        <position position="1313"/>
    </location>
</feature>
<feature type="active site" description="Proton donor; for dehydratase activity" evidence="4">
    <location>
        <position position="1484"/>
    </location>
</feature>
<feature type="domain" description="PKS/mFAS DH" evidence="7">
    <location>
        <begin position="1280"/>
        <end position="1573"/>
    </location>
</feature>
<dbReference type="Proteomes" id="UP001521116">
    <property type="component" value="Unassembled WGS sequence"/>
</dbReference>
<dbReference type="Pfam" id="PF02801">
    <property type="entry name" value="Ketoacyl-synt_C"/>
    <property type="match status" value="1"/>
</dbReference>
<dbReference type="InterPro" id="IPR049900">
    <property type="entry name" value="PKS_mFAS_DH"/>
</dbReference>
<keyword evidence="9" id="KW-1185">Reference proteome</keyword>
<dbReference type="PANTHER" id="PTHR43775:SF37">
    <property type="entry name" value="SI:DKEY-61P9.11"/>
    <property type="match status" value="1"/>
</dbReference>
<evidence type="ECO:0000256" key="3">
    <source>
        <dbReference type="ARBA" id="ARBA00022679"/>
    </source>
</evidence>
<feature type="domain" description="Ketosynthase family 3 (KS3)" evidence="6">
    <location>
        <begin position="375"/>
        <end position="805"/>
    </location>
</feature>
<accession>A0ABR3SKB0</accession>
<evidence type="ECO:0000256" key="1">
    <source>
        <dbReference type="ARBA" id="ARBA00022450"/>
    </source>
</evidence>